<protein>
    <submittedName>
        <fullName evidence="6">Protein SPT2 homolog</fullName>
    </submittedName>
</protein>
<dbReference type="Proteomes" id="UP000278807">
    <property type="component" value="Unassembled WGS sequence"/>
</dbReference>
<dbReference type="OrthoDB" id="6259853at2759"/>
<dbReference type="EMBL" id="UZAE01000469">
    <property type="protein sequence ID" value="VDN97125.1"/>
    <property type="molecule type" value="Genomic_DNA"/>
</dbReference>
<evidence type="ECO:0000256" key="2">
    <source>
        <dbReference type="ARBA" id="ARBA00023054"/>
    </source>
</evidence>
<dbReference type="AlphaFoldDB" id="A0A0R3T2S7"/>
<keyword evidence="5" id="KW-1185">Reference proteome</keyword>
<name>A0A0R3T2S7_RODNA</name>
<dbReference type="GO" id="GO:0003677">
    <property type="term" value="F:DNA binding"/>
    <property type="evidence" value="ECO:0007669"/>
    <property type="project" value="TreeGrafter"/>
</dbReference>
<accession>A0A0R3T2S7</accession>
<evidence type="ECO:0000313" key="6">
    <source>
        <dbReference type="WBParaSite" id="HNAJ_0000126601-mRNA-1"/>
    </source>
</evidence>
<feature type="region of interest" description="Disordered" evidence="3">
    <location>
        <begin position="198"/>
        <end position="321"/>
    </location>
</feature>
<reference evidence="4 5" key="2">
    <citation type="submission" date="2018-11" db="EMBL/GenBank/DDBJ databases">
        <authorList>
            <consortium name="Pathogen Informatics"/>
        </authorList>
    </citation>
    <scope>NUCLEOTIDE SEQUENCE [LARGE SCALE GENOMIC DNA]</scope>
</reference>
<feature type="compositionally biased region" description="Basic and acidic residues" evidence="3">
    <location>
        <begin position="526"/>
        <end position="540"/>
    </location>
</feature>
<gene>
    <name evidence="4" type="ORF">HNAJ_LOCUS1266</name>
</gene>
<dbReference type="GO" id="GO:0006360">
    <property type="term" value="P:transcription by RNA polymerase I"/>
    <property type="evidence" value="ECO:0007669"/>
    <property type="project" value="TreeGrafter"/>
</dbReference>
<sequence>MSFKSFLELAQKNQDLNDNIVKKLSEDQKKKKELYLKERKAIEAANKTKKRVESYEPPSFSSTRVEYIPSPVVNNTALDVSNQRSEPEYVPTAIPKPNKLSSLMDALEELNGEVPFAEKRFKIKTKIPKICGSGSNTQNSQKKLESVPSNRILISKSKVESDDTASSQSGSSKRDKLPLSSSAIKVFGKPGIAIQQSISTKKSESLSVPKSVQKRLHSSSSLSHSNSSRSSLKPDLSKTAVLPSKTERHVPFPSKSNSAIKNHSSSRNLLQNKAPIRTEKCVPSSKSPNGVPVRNISSKTSSTPLVKHATSSSTKSFPSSGLRTINSIRASSSANSSNLSRPCNPSRGIAAQYGLVPTSATDSSLQIKVPHPKPQSTSKYLSLKRPVEAPKRPASTIPKNGIPQKRTISNLPRPVQPQVYRPSQPPNNQPIVRGIAAQLGVLPPSAPCGNRDFEDDSDEYESDDSFIDDSDFTSFKEYKFARNEIFKSLRFDPKKYAKVGKYDDLTSMESSYRQIEKEEKLSLRLGAQEDKEDMAWEEERRRRRMEKLKHHHKEG</sequence>
<proteinExistence type="inferred from homology"/>
<dbReference type="WBParaSite" id="HNAJ_0000126601-mRNA-1">
    <property type="protein sequence ID" value="HNAJ_0000126601-mRNA-1"/>
    <property type="gene ID" value="HNAJ_0000126601"/>
</dbReference>
<feature type="compositionally biased region" description="Basic residues" evidence="3">
    <location>
        <begin position="541"/>
        <end position="555"/>
    </location>
</feature>
<evidence type="ECO:0000256" key="1">
    <source>
        <dbReference type="ARBA" id="ARBA00006461"/>
    </source>
</evidence>
<feature type="compositionally biased region" description="Polar residues" evidence="3">
    <location>
        <begin position="198"/>
        <end position="210"/>
    </location>
</feature>
<feature type="region of interest" description="Disordered" evidence="3">
    <location>
        <begin position="526"/>
        <end position="555"/>
    </location>
</feature>
<evidence type="ECO:0000256" key="3">
    <source>
        <dbReference type="SAM" id="MobiDB-lite"/>
    </source>
</evidence>
<dbReference type="GO" id="GO:0042393">
    <property type="term" value="F:histone binding"/>
    <property type="evidence" value="ECO:0007669"/>
    <property type="project" value="TreeGrafter"/>
</dbReference>
<feature type="compositionally biased region" description="Low complexity" evidence="3">
    <location>
        <begin position="311"/>
        <end position="321"/>
    </location>
</feature>
<evidence type="ECO:0000313" key="5">
    <source>
        <dbReference type="Proteomes" id="UP000278807"/>
    </source>
</evidence>
<keyword evidence="2" id="KW-0175">Coiled coil</keyword>
<feature type="compositionally biased region" description="Low complexity" evidence="3">
    <location>
        <begin position="218"/>
        <end position="231"/>
    </location>
</feature>
<dbReference type="GO" id="GO:0005730">
    <property type="term" value="C:nucleolus"/>
    <property type="evidence" value="ECO:0007669"/>
    <property type="project" value="TreeGrafter"/>
</dbReference>
<dbReference type="SMART" id="SM00784">
    <property type="entry name" value="SPT2"/>
    <property type="match status" value="1"/>
</dbReference>
<dbReference type="PANTHER" id="PTHR22691">
    <property type="entry name" value="YEAST SPT2-RELATED"/>
    <property type="match status" value="1"/>
</dbReference>
<evidence type="ECO:0000313" key="4">
    <source>
        <dbReference type="EMBL" id="VDN97125.1"/>
    </source>
</evidence>
<dbReference type="InterPro" id="IPR013256">
    <property type="entry name" value="Chromatin_SPT2"/>
</dbReference>
<feature type="region of interest" description="Disordered" evidence="3">
    <location>
        <begin position="128"/>
        <end position="179"/>
    </location>
</feature>
<feature type="region of interest" description="Disordered" evidence="3">
    <location>
        <begin position="386"/>
        <end position="410"/>
    </location>
</feature>
<dbReference type="Pfam" id="PF08243">
    <property type="entry name" value="SPT2"/>
    <property type="match status" value="1"/>
</dbReference>
<dbReference type="GO" id="GO:0006334">
    <property type="term" value="P:nucleosome assembly"/>
    <property type="evidence" value="ECO:0007669"/>
    <property type="project" value="TreeGrafter"/>
</dbReference>
<feature type="compositionally biased region" description="Polar residues" evidence="3">
    <location>
        <begin position="254"/>
        <end position="271"/>
    </location>
</feature>
<feature type="compositionally biased region" description="Polar residues" evidence="3">
    <location>
        <begin position="295"/>
        <end position="304"/>
    </location>
</feature>
<organism evidence="6">
    <name type="scientific">Rodentolepis nana</name>
    <name type="common">Dwarf tapeworm</name>
    <name type="synonym">Hymenolepis nana</name>
    <dbReference type="NCBI Taxonomy" id="102285"/>
    <lineage>
        <taxon>Eukaryota</taxon>
        <taxon>Metazoa</taxon>
        <taxon>Spiralia</taxon>
        <taxon>Lophotrochozoa</taxon>
        <taxon>Platyhelminthes</taxon>
        <taxon>Cestoda</taxon>
        <taxon>Eucestoda</taxon>
        <taxon>Cyclophyllidea</taxon>
        <taxon>Hymenolepididae</taxon>
        <taxon>Rodentolepis</taxon>
    </lineage>
</organism>
<dbReference type="PANTHER" id="PTHR22691:SF8">
    <property type="entry name" value="PROTEIN SPT2 HOMOLOG"/>
    <property type="match status" value="1"/>
</dbReference>
<reference evidence="6" key="1">
    <citation type="submission" date="2017-02" db="UniProtKB">
        <authorList>
            <consortium name="WormBaseParasite"/>
        </authorList>
    </citation>
    <scope>IDENTIFICATION</scope>
</reference>
<dbReference type="STRING" id="102285.A0A0R3T2S7"/>
<comment type="similarity">
    <text evidence="1">Belongs to the SPT2 family.</text>
</comment>